<accession>A0A1H4FNY8</accession>
<reference evidence="3 4" key="1">
    <citation type="submission" date="2016-10" db="EMBL/GenBank/DDBJ databases">
        <authorList>
            <person name="de Groot N.N."/>
        </authorList>
    </citation>
    <scope>NUCLEOTIDE SEQUENCE [LARGE SCALE GENOMIC DNA]</scope>
    <source>
        <strain evidence="3 4">DSM 15345</strain>
    </source>
</reference>
<feature type="region of interest" description="Disordered" evidence="1">
    <location>
        <begin position="23"/>
        <end position="44"/>
    </location>
</feature>
<dbReference type="RefSeq" id="WP_245731145.1">
    <property type="nucleotide sequence ID" value="NZ_FNQM01000026.1"/>
</dbReference>
<feature type="compositionally biased region" description="Low complexity" evidence="1">
    <location>
        <begin position="35"/>
        <end position="44"/>
    </location>
</feature>
<dbReference type="STRING" id="89524.SAMN05444370_12613"/>
<evidence type="ECO:0000256" key="1">
    <source>
        <dbReference type="SAM" id="MobiDB-lite"/>
    </source>
</evidence>
<evidence type="ECO:0000313" key="4">
    <source>
        <dbReference type="Proteomes" id="UP000198703"/>
    </source>
</evidence>
<keyword evidence="2" id="KW-0732">Signal</keyword>
<dbReference type="AlphaFoldDB" id="A0A1H4FNY8"/>
<keyword evidence="4" id="KW-1185">Reference proteome</keyword>
<dbReference type="PROSITE" id="PS51257">
    <property type="entry name" value="PROKAR_LIPOPROTEIN"/>
    <property type="match status" value="1"/>
</dbReference>
<organism evidence="3 4">
    <name type="scientific">Rubrimonas cliftonensis</name>
    <dbReference type="NCBI Taxonomy" id="89524"/>
    <lineage>
        <taxon>Bacteria</taxon>
        <taxon>Pseudomonadati</taxon>
        <taxon>Pseudomonadota</taxon>
        <taxon>Alphaproteobacteria</taxon>
        <taxon>Rhodobacterales</taxon>
        <taxon>Paracoccaceae</taxon>
        <taxon>Rubrimonas</taxon>
    </lineage>
</organism>
<feature type="chain" id="PRO_5011598751" description="Peptidase inhibitor I78 family protein" evidence="2">
    <location>
        <begin position="21"/>
        <end position="109"/>
    </location>
</feature>
<protein>
    <recommendedName>
        <fullName evidence="5">Peptidase inhibitor I78 family protein</fullName>
    </recommendedName>
</protein>
<proteinExistence type="predicted"/>
<name>A0A1H4FNY8_9RHOB</name>
<evidence type="ECO:0000313" key="3">
    <source>
        <dbReference type="EMBL" id="SEA99093.1"/>
    </source>
</evidence>
<dbReference type="EMBL" id="FNQM01000026">
    <property type="protein sequence ID" value="SEA99093.1"/>
    <property type="molecule type" value="Genomic_DNA"/>
</dbReference>
<gene>
    <name evidence="3" type="ORF">SAMN05444370_12613</name>
</gene>
<evidence type="ECO:0000256" key="2">
    <source>
        <dbReference type="SAM" id="SignalP"/>
    </source>
</evidence>
<feature type="signal peptide" evidence="2">
    <location>
        <begin position="1"/>
        <end position="20"/>
    </location>
</feature>
<evidence type="ECO:0008006" key="5">
    <source>
        <dbReference type="Google" id="ProtNLM"/>
    </source>
</evidence>
<dbReference type="Proteomes" id="UP000198703">
    <property type="component" value="Unassembled WGS sequence"/>
</dbReference>
<sequence length="109" mass="11146">MKFRSFALAGAATTLLAACAAENTPAPQPAPSQPPAAGAPAVGSATDLSAFQGARAGQAEGGIQNLGYEAIRTQGLTTWWFNRETGACARITTANGRYSDVTMLPAEDC</sequence>